<feature type="compositionally biased region" description="Basic residues" evidence="1">
    <location>
        <begin position="253"/>
        <end position="265"/>
    </location>
</feature>
<dbReference type="Pfam" id="PF05050">
    <property type="entry name" value="Methyltransf_21"/>
    <property type="match status" value="1"/>
</dbReference>
<reference evidence="3 4" key="1">
    <citation type="submission" date="2023-03" db="EMBL/GenBank/DDBJ databases">
        <title>High-quality genome of Scylla paramamosain provides insights in environmental adaptation.</title>
        <authorList>
            <person name="Zhang L."/>
        </authorList>
    </citation>
    <scope>NUCLEOTIDE SEQUENCE [LARGE SCALE GENOMIC DNA]</scope>
    <source>
        <strain evidence="3">LZ_2023a</strain>
        <tissue evidence="3">Muscle</tissue>
    </source>
</reference>
<feature type="compositionally biased region" description="Polar residues" evidence="1">
    <location>
        <begin position="163"/>
        <end position="179"/>
    </location>
</feature>
<dbReference type="PANTHER" id="PTHR32026">
    <property type="entry name" value="METHYLTRANSFERASE-LIKE PROTEIN 24"/>
    <property type="match status" value="1"/>
</dbReference>
<proteinExistence type="predicted"/>
<feature type="compositionally biased region" description="Low complexity" evidence="1">
    <location>
        <begin position="206"/>
        <end position="226"/>
    </location>
</feature>
<gene>
    <name evidence="3" type="ORF">O3P69_009529</name>
</gene>
<feature type="compositionally biased region" description="Basic and acidic residues" evidence="1">
    <location>
        <begin position="227"/>
        <end position="238"/>
    </location>
</feature>
<name>A0AAW0SVU2_SCYPA</name>
<dbReference type="PANTHER" id="PTHR32026:SF10">
    <property type="entry name" value="METHYLTRANSFERASE-LIKE PROTEIN 24-RELATED"/>
    <property type="match status" value="1"/>
</dbReference>
<feature type="domain" description="Methyltransferase FkbM" evidence="2">
    <location>
        <begin position="511"/>
        <end position="657"/>
    </location>
</feature>
<feature type="region of interest" description="Disordered" evidence="1">
    <location>
        <begin position="564"/>
        <end position="590"/>
    </location>
</feature>
<dbReference type="Proteomes" id="UP001487740">
    <property type="component" value="Unassembled WGS sequence"/>
</dbReference>
<dbReference type="EMBL" id="JARAKH010000044">
    <property type="protein sequence ID" value="KAK8378861.1"/>
    <property type="molecule type" value="Genomic_DNA"/>
</dbReference>
<evidence type="ECO:0000256" key="1">
    <source>
        <dbReference type="SAM" id="MobiDB-lite"/>
    </source>
</evidence>
<organism evidence="3 4">
    <name type="scientific">Scylla paramamosain</name>
    <name type="common">Mud crab</name>
    <dbReference type="NCBI Taxonomy" id="85552"/>
    <lineage>
        <taxon>Eukaryota</taxon>
        <taxon>Metazoa</taxon>
        <taxon>Ecdysozoa</taxon>
        <taxon>Arthropoda</taxon>
        <taxon>Crustacea</taxon>
        <taxon>Multicrustacea</taxon>
        <taxon>Malacostraca</taxon>
        <taxon>Eumalacostraca</taxon>
        <taxon>Eucarida</taxon>
        <taxon>Decapoda</taxon>
        <taxon>Pleocyemata</taxon>
        <taxon>Brachyura</taxon>
        <taxon>Eubrachyura</taxon>
        <taxon>Portunoidea</taxon>
        <taxon>Portunidae</taxon>
        <taxon>Portuninae</taxon>
        <taxon>Scylla</taxon>
    </lineage>
</organism>
<evidence type="ECO:0000259" key="2">
    <source>
        <dbReference type="Pfam" id="PF05050"/>
    </source>
</evidence>
<evidence type="ECO:0000313" key="3">
    <source>
        <dbReference type="EMBL" id="KAK8378861.1"/>
    </source>
</evidence>
<evidence type="ECO:0000313" key="4">
    <source>
        <dbReference type="Proteomes" id="UP001487740"/>
    </source>
</evidence>
<accession>A0AAW0SVU2</accession>
<sequence length="748" mass="84814">MVPRLLNDDQKGRRMQYSPECCSSAYEEDFVRLRHGMWKRAVWLEGKKEEEGVVPSSWVLEENQTLFWPQGVNAENALHNQQEPDPASWRKFMLKKVKITSDSFQECDTYHLTSTVESSESNSDPDEGLLMRKRRKRCKKNLPDDFLSSENLHEAVHMKPASQKPQVTTSQDKVASAPSQVVLPTPPPKVSLDMRSTRTHGMMECSATKDSVSSKTSKSSDNSDGSGQHDRRHHDTPYQKRNHDRGDNLDHHDRRHHDTPHRRRSHDQDGCSLSNSMKCWVLALVHSKGMAGGGDWRAIGAGAERDRTSYRSDWSCITELQFENRADPATPRVGQLAIEIHMTDFLKPNITAEETVTALYKYIAFFTTLRSRGFRLAYYEPNYMSPTFATVAGITFSILAEQLWINTLFRPPPRRLYSNTRAYKAVEYVDPPPLPPQYVMASPPPTPEEKVLAAFPPSRAARMASSEVAAANLTRSLDALLLVMEGPTARCRKLIRQGGNSWVGIYDGGDFTFDAAMSQLGCHVIVFEDTPLLDGLGRHPFKRVTFLHILLSTDEDVHLVKSYNTPSSSPLSSTPPISSPLSTSHISHSSSNSSIHKHHFFLHRPLDNIMYLLHHHHHQLDYLKIDIDGGEFEALEHSIFKTDILQRTRQLGVEIHLTRLLDDEVMSNPDILTSVIANYTRVLHGLVERGMRLVHFQPNARKPGRVEVAGRTVWVYAEQLWVNTRLRPDVRGSSHLPAEEDFDELEMA</sequence>
<protein>
    <recommendedName>
        <fullName evidence="2">Methyltransferase FkbM domain-containing protein</fullName>
    </recommendedName>
</protein>
<dbReference type="InterPro" id="IPR006342">
    <property type="entry name" value="FkbM_mtfrase"/>
</dbReference>
<dbReference type="InterPro" id="IPR026913">
    <property type="entry name" value="METTL24"/>
</dbReference>
<comment type="caution">
    <text evidence="3">The sequence shown here is derived from an EMBL/GenBank/DDBJ whole genome shotgun (WGS) entry which is preliminary data.</text>
</comment>
<dbReference type="AlphaFoldDB" id="A0AAW0SVU2"/>
<keyword evidence="4" id="KW-1185">Reference proteome</keyword>
<feature type="region of interest" description="Disordered" evidence="1">
    <location>
        <begin position="157"/>
        <end position="271"/>
    </location>
</feature>